<reference evidence="2" key="2">
    <citation type="submission" date="2015-01" db="EMBL/GenBank/DDBJ databases">
        <title>Evolutionary Origins and Diversification of the Mycorrhizal Mutualists.</title>
        <authorList>
            <consortium name="DOE Joint Genome Institute"/>
            <consortium name="Mycorrhizal Genomics Consortium"/>
            <person name="Kohler A."/>
            <person name="Kuo A."/>
            <person name="Nagy L.G."/>
            <person name="Floudas D."/>
            <person name="Copeland A."/>
            <person name="Barry K.W."/>
            <person name="Cichocki N."/>
            <person name="Veneault-Fourrey C."/>
            <person name="LaButti K."/>
            <person name="Lindquist E.A."/>
            <person name="Lipzen A."/>
            <person name="Lundell T."/>
            <person name="Morin E."/>
            <person name="Murat C."/>
            <person name="Riley R."/>
            <person name="Ohm R."/>
            <person name="Sun H."/>
            <person name="Tunlid A."/>
            <person name="Henrissat B."/>
            <person name="Grigoriev I.V."/>
            <person name="Hibbett D.S."/>
            <person name="Martin F."/>
        </authorList>
    </citation>
    <scope>NUCLEOTIDE SEQUENCE [LARGE SCALE GENOMIC DNA]</scope>
    <source>
        <strain evidence="2">MUT 4182</strain>
    </source>
</reference>
<evidence type="ECO:0000313" key="2">
    <source>
        <dbReference type="Proteomes" id="UP000054248"/>
    </source>
</evidence>
<sequence>MLLHVRLPRLRPRPDPPLGSHPFPWSVPVTFAAANERPVNTVLVSPFLLQKTLLRVLLMVQVDCLEFSASFCEILEINCSGRVFQV</sequence>
<gene>
    <name evidence="1" type="ORF">M407DRAFT_158580</name>
</gene>
<reference evidence="1 2" key="1">
    <citation type="submission" date="2014-04" db="EMBL/GenBank/DDBJ databases">
        <authorList>
            <consortium name="DOE Joint Genome Institute"/>
            <person name="Kuo A."/>
            <person name="Girlanda M."/>
            <person name="Perotto S."/>
            <person name="Kohler A."/>
            <person name="Nagy L.G."/>
            <person name="Floudas D."/>
            <person name="Copeland A."/>
            <person name="Barry K.W."/>
            <person name="Cichocki N."/>
            <person name="Veneault-Fourrey C."/>
            <person name="LaButti K."/>
            <person name="Lindquist E.A."/>
            <person name="Lipzen A."/>
            <person name="Lundell T."/>
            <person name="Morin E."/>
            <person name="Murat C."/>
            <person name="Sun H."/>
            <person name="Tunlid A."/>
            <person name="Henrissat B."/>
            <person name="Grigoriev I.V."/>
            <person name="Hibbett D.S."/>
            <person name="Martin F."/>
            <person name="Nordberg H.P."/>
            <person name="Cantor M.N."/>
            <person name="Hua S.X."/>
        </authorList>
    </citation>
    <scope>NUCLEOTIDE SEQUENCE [LARGE SCALE GENOMIC DNA]</scope>
    <source>
        <strain evidence="1 2">MUT 4182</strain>
    </source>
</reference>
<dbReference type="EMBL" id="KN822975">
    <property type="protein sequence ID" value="KIO30154.1"/>
    <property type="molecule type" value="Genomic_DNA"/>
</dbReference>
<protein>
    <submittedName>
        <fullName evidence="1">Uncharacterized protein</fullName>
    </submittedName>
</protein>
<evidence type="ECO:0000313" key="1">
    <source>
        <dbReference type="EMBL" id="KIO30154.1"/>
    </source>
</evidence>
<proteinExistence type="predicted"/>
<dbReference type="HOGENOM" id="CLU_2499546_0_0_1"/>
<dbReference type="Proteomes" id="UP000054248">
    <property type="component" value="Unassembled WGS sequence"/>
</dbReference>
<name>A0A0C3QR33_9AGAM</name>
<accession>A0A0C3QR33</accession>
<organism evidence="1 2">
    <name type="scientific">Tulasnella calospora MUT 4182</name>
    <dbReference type="NCBI Taxonomy" id="1051891"/>
    <lineage>
        <taxon>Eukaryota</taxon>
        <taxon>Fungi</taxon>
        <taxon>Dikarya</taxon>
        <taxon>Basidiomycota</taxon>
        <taxon>Agaricomycotina</taxon>
        <taxon>Agaricomycetes</taxon>
        <taxon>Cantharellales</taxon>
        <taxon>Tulasnellaceae</taxon>
        <taxon>Tulasnella</taxon>
    </lineage>
</organism>
<dbReference type="AlphaFoldDB" id="A0A0C3QR33"/>
<keyword evidence="2" id="KW-1185">Reference proteome</keyword>